<dbReference type="Proteomes" id="UP001321492">
    <property type="component" value="Unassembled WGS sequence"/>
</dbReference>
<reference evidence="1 2" key="1">
    <citation type="submission" date="2023-05" db="EMBL/GenBank/DDBJ databases">
        <title>Chelatococcus sp. nov., a moderately thermophilic bacterium isolated from hot spring microbial mat.</title>
        <authorList>
            <person name="Hu C.-J."/>
            <person name="Li W.-J."/>
        </authorList>
    </citation>
    <scope>NUCLEOTIDE SEQUENCE [LARGE SCALE GENOMIC DNA]</scope>
    <source>
        <strain evidence="1 2">SYSU G07232</strain>
    </source>
</reference>
<gene>
    <name evidence="1" type="ORF">QNA08_00010</name>
</gene>
<comment type="caution">
    <text evidence="1">The sequence shown here is derived from an EMBL/GenBank/DDBJ whole genome shotgun (WGS) entry which is preliminary data.</text>
</comment>
<accession>A0ABT7ABA3</accession>
<dbReference type="RefSeq" id="WP_283738641.1">
    <property type="nucleotide sequence ID" value="NZ_JASJEV010000001.1"/>
</dbReference>
<evidence type="ECO:0000313" key="1">
    <source>
        <dbReference type="EMBL" id="MDJ1156634.1"/>
    </source>
</evidence>
<protein>
    <submittedName>
        <fullName evidence="1">Uncharacterized protein</fullName>
    </submittedName>
</protein>
<keyword evidence="2" id="KW-1185">Reference proteome</keyword>
<proteinExistence type="predicted"/>
<organism evidence="1 2">
    <name type="scientific">Chelatococcus albus</name>
    <dbReference type="NCBI Taxonomy" id="3047466"/>
    <lineage>
        <taxon>Bacteria</taxon>
        <taxon>Pseudomonadati</taxon>
        <taxon>Pseudomonadota</taxon>
        <taxon>Alphaproteobacteria</taxon>
        <taxon>Hyphomicrobiales</taxon>
        <taxon>Chelatococcaceae</taxon>
        <taxon>Chelatococcus</taxon>
    </lineage>
</organism>
<evidence type="ECO:0000313" key="2">
    <source>
        <dbReference type="Proteomes" id="UP001321492"/>
    </source>
</evidence>
<sequence length="151" mass="17634">MPDEESDSKSNFRDEFLKANANLDFIGSQFADVLRDLMRAVSSDDPTDGAYRAAKKMDFVADLLSRCEEKFGFRHLFLKALEEFRDDTEWDTVEHATVHAAQRGIKYLVERSCSDHAARGRASKREHEFLSAIKEIEEMREYRRRKPRIEL</sequence>
<dbReference type="EMBL" id="JASJEV010000001">
    <property type="protein sequence ID" value="MDJ1156634.1"/>
    <property type="molecule type" value="Genomic_DNA"/>
</dbReference>
<name>A0ABT7ABA3_9HYPH</name>